<evidence type="ECO:0000313" key="2">
    <source>
        <dbReference type="Proteomes" id="UP000239720"/>
    </source>
</evidence>
<evidence type="ECO:0000313" key="1">
    <source>
        <dbReference type="EMBL" id="PQQ65760.1"/>
    </source>
</evidence>
<gene>
    <name evidence="1" type="ORF">B9R14_02570</name>
</gene>
<name>A0A2S8R7I9_9FIRM</name>
<accession>A0A2S8R7I9</accession>
<dbReference type="InterPro" id="IPR049804">
    <property type="entry name" value="Choice_anch_L"/>
</dbReference>
<dbReference type="EMBL" id="NEMB01000003">
    <property type="protein sequence ID" value="PQQ65760.1"/>
    <property type="molecule type" value="Genomic_DNA"/>
</dbReference>
<dbReference type="AlphaFoldDB" id="A0A2S8R7I9"/>
<reference evidence="1 2" key="1">
    <citation type="journal article" date="2018" name="Syst. Appl. Microbiol.">
        <title>Characterization and high-quality draft genome sequence of Herbivorax saccincola A7, an anaerobic, alkaliphilic, thermophilic, cellulolytic, and xylanolytic bacterium.</title>
        <authorList>
            <person name="Aikawa S."/>
            <person name="Baramee S."/>
            <person name="Sermsathanaswadi J."/>
            <person name="Thianheng P."/>
            <person name="Tachaapaikoon C."/>
            <person name="Shikata A."/>
            <person name="Waeonukul R."/>
            <person name="Pason P."/>
            <person name="Ratanakhanokchai K."/>
            <person name="Kosugi A."/>
        </authorList>
    </citation>
    <scope>NUCLEOTIDE SEQUENCE [LARGE SCALE GENOMIC DNA]</scope>
    <source>
        <strain evidence="1 2">A7</strain>
    </source>
</reference>
<sequence length="357" mass="40590">MLIIKGQANLKLPTGLINGGFENGLAGWQKDGDGRSITQLGSIRPTEGNRMGIISTGLGYTLVQGILNQSIYIPETVNTISFDWNFLSEEFLEFIGSKFDDPFVVSITLETQNNEEIKVLDINVNKIAEMFNATQYDSGNLISVSPDIVFDKGDVWMTGWQTTEIDIKDYRNQNVILKFSVEDAVDTIYTTAVLIDNVKFDVEDLYNGQRIEVDSSVFNEDYIRGIWFNDAKGSSYVLYCPDDFSSQAEFVRKQTKFFNGYKNIEQVKFHAIKTTKEFEEVWNNMEGHPDTGVIDDVILLFHSDYHAIFIDSSNRQYLTVSPGGFAGRGKTIYEAYHIRNLQKKKIKRIELLTCNKD</sequence>
<comment type="caution">
    <text evidence="1">The sequence shown here is derived from an EMBL/GenBank/DDBJ whole genome shotgun (WGS) entry which is preliminary data.</text>
</comment>
<dbReference type="NCBIfam" id="NF038133">
    <property type="entry name" value="choice_anch_L"/>
    <property type="match status" value="1"/>
</dbReference>
<protein>
    <submittedName>
        <fullName evidence="1">Uncharacterized protein</fullName>
    </submittedName>
</protein>
<dbReference type="Proteomes" id="UP000239720">
    <property type="component" value="Unassembled WGS sequence"/>
</dbReference>
<proteinExistence type="predicted"/>
<organism evidence="1 2">
    <name type="scientific">Acetivibrio saccincola</name>
    <dbReference type="NCBI Taxonomy" id="1677857"/>
    <lineage>
        <taxon>Bacteria</taxon>
        <taxon>Bacillati</taxon>
        <taxon>Bacillota</taxon>
        <taxon>Clostridia</taxon>
        <taxon>Eubacteriales</taxon>
        <taxon>Oscillospiraceae</taxon>
        <taxon>Acetivibrio</taxon>
    </lineage>
</organism>